<dbReference type="PANTHER" id="PTHR23074:SF17">
    <property type="entry name" value="FIDGETIN-LIKE PROTEIN 1"/>
    <property type="match status" value="1"/>
</dbReference>
<dbReference type="Proteomes" id="UP001172457">
    <property type="component" value="Chromosome 7"/>
</dbReference>
<protein>
    <recommendedName>
        <fullName evidence="4">Spastin/Vps4 C-terminal domain-containing protein</fullName>
    </recommendedName>
</protein>
<keyword evidence="6" id="KW-1185">Reference proteome</keyword>
<gene>
    <name evidence="5" type="ORF">OSB04_026858</name>
</gene>
<dbReference type="InterPro" id="IPR050304">
    <property type="entry name" value="MT-severing_AAA_ATPase"/>
</dbReference>
<organism evidence="5 6">
    <name type="scientific">Centaurea solstitialis</name>
    <name type="common">yellow star-thistle</name>
    <dbReference type="NCBI Taxonomy" id="347529"/>
    <lineage>
        <taxon>Eukaryota</taxon>
        <taxon>Viridiplantae</taxon>
        <taxon>Streptophyta</taxon>
        <taxon>Embryophyta</taxon>
        <taxon>Tracheophyta</taxon>
        <taxon>Spermatophyta</taxon>
        <taxon>Magnoliopsida</taxon>
        <taxon>eudicotyledons</taxon>
        <taxon>Gunneridae</taxon>
        <taxon>Pentapetalae</taxon>
        <taxon>asterids</taxon>
        <taxon>campanulids</taxon>
        <taxon>Asterales</taxon>
        <taxon>Asteraceae</taxon>
        <taxon>Carduoideae</taxon>
        <taxon>Cardueae</taxon>
        <taxon>Centaureinae</taxon>
        <taxon>Centaurea</taxon>
    </lineage>
</organism>
<dbReference type="Gene3D" id="1.10.8.60">
    <property type="match status" value="1"/>
</dbReference>
<keyword evidence="3" id="KW-0067">ATP-binding</keyword>
<dbReference type="InterPro" id="IPR015415">
    <property type="entry name" value="Spast_Vps4_C"/>
</dbReference>
<dbReference type="GO" id="GO:0005524">
    <property type="term" value="F:ATP binding"/>
    <property type="evidence" value="ECO:0007669"/>
    <property type="project" value="UniProtKB-KW"/>
</dbReference>
<name>A0AA38VW29_9ASTR</name>
<evidence type="ECO:0000256" key="2">
    <source>
        <dbReference type="ARBA" id="ARBA00022741"/>
    </source>
</evidence>
<dbReference type="AlphaFoldDB" id="A0AA38VW29"/>
<keyword evidence="2" id="KW-0547">Nucleotide-binding</keyword>
<dbReference type="GO" id="GO:0016887">
    <property type="term" value="F:ATP hydrolysis activity"/>
    <property type="evidence" value="ECO:0007669"/>
    <property type="project" value="TreeGrafter"/>
</dbReference>
<evidence type="ECO:0000313" key="5">
    <source>
        <dbReference type="EMBL" id="KAJ9540352.1"/>
    </source>
</evidence>
<dbReference type="PANTHER" id="PTHR23074">
    <property type="entry name" value="AAA DOMAIN-CONTAINING"/>
    <property type="match status" value="1"/>
</dbReference>
<comment type="caution">
    <text evidence="5">The sequence shown here is derived from an EMBL/GenBank/DDBJ whole genome shotgun (WGS) entry which is preliminary data.</text>
</comment>
<evidence type="ECO:0000259" key="4">
    <source>
        <dbReference type="Pfam" id="PF09336"/>
    </source>
</evidence>
<evidence type="ECO:0000256" key="1">
    <source>
        <dbReference type="ARBA" id="ARBA00006914"/>
    </source>
</evidence>
<sequence>MKNLVKDASMGPLREAFTQGTEITNLKKEDMRAVNLQDFENALQEVRPSVSLNELGSYEDWNSKFGSFPPSTMQPRSG</sequence>
<dbReference type="EMBL" id="JARYMX010000007">
    <property type="protein sequence ID" value="KAJ9540352.1"/>
    <property type="molecule type" value="Genomic_DNA"/>
</dbReference>
<evidence type="ECO:0000256" key="3">
    <source>
        <dbReference type="ARBA" id="ARBA00022840"/>
    </source>
</evidence>
<reference evidence="5" key="1">
    <citation type="submission" date="2023-03" db="EMBL/GenBank/DDBJ databases">
        <title>Chromosome-scale reference genome and RAD-based genetic map of yellow starthistle (Centaurea solstitialis) reveal putative structural variation and QTLs associated with invader traits.</title>
        <authorList>
            <person name="Reatini B."/>
            <person name="Cang F.A."/>
            <person name="Jiang Q."/>
            <person name="Mckibben M.T.W."/>
            <person name="Barker M.S."/>
            <person name="Rieseberg L.H."/>
            <person name="Dlugosch K.M."/>
        </authorList>
    </citation>
    <scope>NUCLEOTIDE SEQUENCE</scope>
    <source>
        <strain evidence="5">CAN-66</strain>
        <tissue evidence="5">Leaf</tissue>
    </source>
</reference>
<comment type="similarity">
    <text evidence="1">Belongs to the AAA ATPase family.</text>
</comment>
<accession>A0AA38VW29</accession>
<dbReference type="Pfam" id="PF09336">
    <property type="entry name" value="Vps4_C"/>
    <property type="match status" value="1"/>
</dbReference>
<proteinExistence type="inferred from homology"/>
<feature type="domain" description="Spastin/Vps4 C-terminal" evidence="4">
    <location>
        <begin position="32"/>
        <end position="66"/>
    </location>
</feature>
<evidence type="ECO:0000313" key="6">
    <source>
        <dbReference type="Proteomes" id="UP001172457"/>
    </source>
</evidence>